<feature type="compositionally biased region" description="Basic and acidic residues" evidence="1">
    <location>
        <begin position="941"/>
        <end position="951"/>
    </location>
</feature>
<feature type="compositionally biased region" description="Pro residues" evidence="1">
    <location>
        <begin position="861"/>
        <end position="892"/>
    </location>
</feature>
<evidence type="ECO:0000313" key="2">
    <source>
        <dbReference type="EMBL" id="KAH7055726.1"/>
    </source>
</evidence>
<dbReference type="Proteomes" id="UP000774617">
    <property type="component" value="Unassembled WGS sequence"/>
</dbReference>
<feature type="compositionally biased region" description="Polar residues" evidence="1">
    <location>
        <begin position="840"/>
        <end position="858"/>
    </location>
</feature>
<organism evidence="2 3">
    <name type="scientific">Macrophomina phaseolina</name>
    <dbReference type="NCBI Taxonomy" id="35725"/>
    <lineage>
        <taxon>Eukaryota</taxon>
        <taxon>Fungi</taxon>
        <taxon>Dikarya</taxon>
        <taxon>Ascomycota</taxon>
        <taxon>Pezizomycotina</taxon>
        <taxon>Dothideomycetes</taxon>
        <taxon>Dothideomycetes incertae sedis</taxon>
        <taxon>Botryosphaeriales</taxon>
        <taxon>Botryosphaeriaceae</taxon>
        <taxon>Macrophomina</taxon>
    </lineage>
</organism>
<evidence type="ECO:0000256" key="1">
    <source>
        <dbReference type="SAM" id="MobiDB-lite"/>
    </source>
</evidence>
<sequence length="1004" mass="113220">MAPCILAPGLHHLDSLTRDQWKANCLPKWVAFKESIDRSNRGRVRRLTMSHWHTREDFEWIDENLPNLTELDLSDLQDMIICDGNIPDGNILVAGARGKLLTACHGYFTWSEVTSLKLWARLEKIWVRHWGCDRLNDSKHRHVNTDGWIGGREPDGSRIQVEIRSRRETHSEEISSDVTGIIGRCEKLRTLAIRGPSLDPDLNRSWRPRQACLEDEGSHAHVCAVVKGLEANAPESLRAVEFYQAEFAPQVIELLRDKARVRRFSISFGDVLRRYSPVREIDIGRDDPLELAAKHAKYRAYPSKPEDEECRVHDLYPKASCEYHISQDWKEDSHFHATLDRATFPRRKLLDWLSDKDTRSTLLHWTNSPHRTVAARPTDLNEPCVFNAADAAIARYLVTDRESRPLPGLNDLLLQLSAAFTHCADLSCNDDPSAVPVSFFSFLAPSPNPLLHAATGIFGSAANGRDLRAFHRLHRHFAWRPLWDADPLFAPAGNFPWNVGIELPPGGRLEGKRLAVHVLGPILRGLRSLANVDLPVRLLVGNRPKTERAAATGLYWGAQQTVQEDDVWAEVGGEGVGTSWLAFPVVDPSLFHRGIGRERFCQPPREKGTQVGVGGGVGKGDAGWLEPTPEDLMLYAGLDAGEGPYTIAGCVDELVVRYHDWTGTLSEGEVEEGDDELMKCFLQREATGWQRWWRDYSLAFTRLRKLSIRMPLIFDAYESSGLATLVRNGVKRGTWLLRPMLAAEPGHRLAFVLREWVRTGGPRDVVFTEDEKIGGNQDFKEVGITEHEWWSKEREVAEGMRLRETFFKALDELKIMDSEVQVEATPVEEEDTSAPAYEQSGFSSSSPYLSVPNTQVRRSPTPHPSPFARPIIPIFPPVEPLTPAQTPPPPSPSADREHGMEEEQPEHSQEITELPETSPTHISETPLEPVDEQANQGPSLERARKGREVRTKKTNISKKRTRARADKEENGADAGSEEPPSKKMKVEKEKKKSRWERELEALKS</sequence>
<name>A0ABQ8GGY7_9PEZI</name>
<feature type="compositionally biased region" description="Basic residues" evidence="1">
    <location>
        <begin position="952"/>
        <end position="962"/>
    </location>
</feature>
<protein>
    <submittedName>
        <fullName evidence="2">Uncharacterized protein</fullName>
    </submittedName>
</protein>
<proteinExistence type="predicted"/>
<feature type="compositionally biased region" description="Basic and acidic residues" evidence="1">
    <location>
        <begin position="894"/>
        <end position="910"/>
    </location>
</feature>
<keyword evidence="3" id="KW-1185">Reference proteome</keyword>
<gene>
    <name evidence="2" type="ORF">B0J12DRAFT_697525</name>
</gene>
<reference evidence="2 3" key="1">
    <citation type="journal article" date="2021" name="Nat. Commun.">
        <title>Genetic determinants of endophytism in the Arabidopsis root mycobiome.</title>
        <authorList>
            <person name="Mesny F."/>
            <person name="Miyauchi S."/>
            <person name="Thiergart T."/>
            <person name="Pickel B."/>
            <person name="Atanasova L."/>
            <person name="Karlsson M."/>
            <person name="Huettel B."/>
            <person name="Barry K.W."/>
            <person name="Haridas S."/>
            <person name="Chen C."/>
            <person name="Bauer D."/>
            <person name="Andreopoulos W."/>
            <person name="Pangilinan J."/>
            <person name="LaButti K."/>
            <person name="Riley R."/>
            <person name="Lipzen A."/>
            <person name="Clum A."/>
            <person name="Drula E."/>
            <person name="Henrissat B."/>
            <person name="Kohler A."/>
            <person name="Grigoriev I.V."/>
            <person name="Martin F.M."/>
            <person name="Hacquard S."/>
        </authorList>
    </citation>
    <scope>NUCLEOTIDE SEQUENCE [LARGE SCALE GENOMIC DNA]</scope>
    <source>
        <strain evidence="2 3">MPI-SDFR-AT-0080</strain>
    </source>
</reference>
<accession>A0ABQ8GGY7</accession>
<comment type="caution">
    <text evidence="2">The sequence shown here is derived from an EMBL/GenBank/DDBJ whole genome shotgun (WGS) entry which is preliminary data.</text>
</comment>
<dbReference type="EMBL" id="JAGTJR010000008">
    <property type="protein sequence ID" value="KAH7055726.1"/>
    <property type="molecule type" value="Genomic_DNA"/>
</dbReference>
<feature type="region of interest" description="Disordered" evidence="1">
    <location>
        <begin position="822"/>
        <end position="1004"/>
    </location>
</feature>
<feature type="compositionally biased region" description="Basic and acidic residues" evidence="1">
    <location>
        <begin position="979"/>
        <end position="1004"/>
    </location>
</feature>
<evidence type="ECO:0000313" key="3">
    <source>
        <dbReference type="Proteomes" id="UP000774617"/>
    </source>
</evidence>